<dbReference type="eggNOG" id="COG1122">
    <property type="taxonomic scope" value="Bacteria"/>
</dbReference>
<dbReference type="SUPFAM" id="SSF52540">
    <property type="entry name" value="P-loop containing nucleoside triphosphate hydrolases"/>
    <property type="match status" value="1"/>
</dbReference>
<evidence type="ECO:0000313" key="7">
    <source>
        <dbReference type="Proteomes" id="UP000191257"/>
    </source>
</evidence>
<evidence type="ECO:0000256" key="1">
    <source>
        <dbReference type="ARBA" id="ARBA00005417"/>
    </source>
</evidence>
<name>A0A1V0GMA8_9RHOB</name>
<dbReference type="PANTHER" id="PTHR43553">
    <property type="entry name" value="HEAVY METAL TRANSPORTER"/>
    <property type="match status" value="1"/>
</dbReference>
<comment type="similarity">
    <text evidence="1">Belongs to the ABC transporter superfamily.</text>
</comment>
<evidence type="ECO:0000313" key="6">
    <source>
        <dbReference type="EMBL" id="ARC34965.1"/>
    </source>
</evidence>
<dbReference type="PROSITE" id="PS50893">
    <property type="entry name" value="ABC_TRANSPORTER_2"/>
    <property type="match status" value="1"/>
</dbReference>
<dbReference type="Pfam" id="PF00005">
    <property type="entry name" value="ABC_tran"/>
    <property type="match status" value="1"/>
</dbReference>
<dbReference type="InterPro" id="IPR015856">
    <property type="entry name" value="ABC_transpr_CbiO/EcfA_su"/>
</dbReference>
<evidence type="ECO:0000256" key="3">
    <source>
        <dbReference type="ARBA" id="ARBA00022741"/>
    </source>
</evidence>
<sequence length="241" mass="26267">MTLDASNLEFAWPGGTPLFQGLDLCLDRGERLAILGGNGSGKSTLGRCLAGFLPVQGRLAWKGRPWSALSRADHAAAVQYVGQRPHLHLSGRGFTLREEVAFGPENLGLPSAQIRARVDEAMAFLGLSHLAGRDCHRLSGGETQRAVLAGALAMRPELLILDEPMTDLDAESRDGLAAHLRELPWSMTVIVLDIGYQDWMEDLVPRHLLLDAGQVQGPFDNAELFSRPLPERLLRPARLSP</sequence>
<dbReference type="EMBL" id="CP020440">
    <property type="protein sequence ID" value="ARC34965.1"/>
    <property type="molecule type" value="Genomic_DNA"/>
</dbReference>
<geneLocation type="plasmid" evidence="6 7">
    <name>unnamed2</name>
</geneLocation>
<dbReference type="GO" id="GO:0042626">
    <property type="term" value="F:ATPase-coupled transmembrane transporter activity"/>
    <property type="evidence" value="ECO:0007669"/>
    <property type="project" value="TreeGrafter"/>
</dbReference>
<dbReference type="InterPro" id="IPR003593">
    <property type="entry name" value="AAA+_ATPase"/>
</dbReference>
<dbReference type="GO" id="GO:0005524">
    <property type="term" value="F:ATP binding"/>
    <property type="evidence" value="ECO:0007669"/>
    <property type="project" value="UniProtKB-KW"/>
</dbReference>
<dbReference type="AlphaFoldDB" id="A0A1V0GMA8"/>
<feature type="domain" description="ABC transporter" evidence="5">
    <location>
        <begin position="3"/>
        <end position="237"/>
    </location>
</feature>
<keyword evidence="3" id="KW-0547">Nucleotide-binding</keyword>
<gene>
    <name evidence="6" type="ORF">A6J80_00085</name>
</gene>
<organism evidence="6 7">
    <name type="scientific">Paracoccus yeei</name>
    <dbReference type="NCBI Taxonomy" id="147645"/>
    <lineage>
        <taxon>Bacteria</taxon>
        <taxon>Pseudomonadati</taxon>
        <taxon>Pseudomonadota</taxon>
        <taxon>Alphaproteobacteria</taxon>
        <taxon>Rhodobacterales</taxon>
        <taxon>Paracoccaceae</taxon>
        <taxon>Paracoccus</taxon>
    </lineage>
</organism>
<keyword evidence="2" id="KW-0813">Transport</keyword>
<keyword evidence="6" id="KW-0614">Plasmid</keyword>
<dbReference type="GO" id="GO:0043190">
    <property type="term" value="C:ATP-binding cassette (ABC) transporter complex"/>
    <property type="evidence" value="ECO:0007669"/>
    <property type="project" value="TreeGrafter"/>
</dbReference>
<protein>
    <submittedName>
        <fullName evidence="6">ABC transporter ATP-binding protein</fullName>
    </submittedName>
</protein>
<dbReference type="InterPro" id="IPR050095">
    <property type="entry name" value="ECF_ABC_transporter_ATP-bd"/>
</dbReference>
<dbReference type="RefSeq" id="WP_080619998.1">
    <property type="nucleotide sequence ID" value="NZ_CAWMZI010000003.1"/>
</dbReference>
<evidence type="ECO:0000256" key="2">
    <source>
        <dbReference type="ARBA" id="ARBA00022448"/>
    </source>
</evidence>
<accession>A0A1V0GMA8</accession>
<dbReference type="GO" id="GO:0016887">
    <property type="term" value="F:ATP hydrolysis activity"/>
    <property type="evidence" value="ECO:0007669"/>
    <property type="project" value="InterPro"/>
</dbReference>
<keyword evidence="7" id="KW-1185">Reference proteome</keyword>
<evidence type="ECO:0000259" key="5">
    <source>
        <dbReference type="PROSITE" id="PS50893"/>
    </source>
</evidence>
<dbReference type="SMART" id="SM00382">
    <property type="entry name" value="AAA"/>
    <property type="match status" value="1"/>
</dbReference>
<dbReference type="InterPro" id="IPR027417">
    <property type="entry name" value="P-loop_NTPase"/>
</dbReference>
<dbReference type="InterPro" id="IPR003439">
    <property type="entry name" value="ABC_transporter-like_ATP-bd"/>
</dbReference>
<evidence type="ECO:0000256" key="4">
    <source>
        <dbReference type="ARBA" id="ARBA00022840"/>
    </source>
</evidence>
<dbReference type="PANTHER" id="PTHR43553:SF24">
    <property type="entry name" value="ENERGY-COUPLING FACTOR TRANSPORTER ATP-BINDING PROTEIN ECFA1"/>
    <property type="match status" value="1"/>
</dbReference>
<dbReference type="CDD" id="cd03225">
    <property type="entry name" value="ABC_cobalt_CbiO_domain1"/>
    <property type="match status" value="1"/>
</dbReference>
<dbReference type="Gene3D" id="3.40.50.300">
    <property type="entry name" value="P-loop containing nucleotide triphosphate hydrolases"/>
    <property type="match status" value="1"/>
</dbReference>
<dbReference type="KEGG" id="pye:A6J80_00085"/>
<proteinExistence type="inferred from homology"/>
<reference evidence="6" key="1">
    <citation type="submission" date="2017-12" db="EMBL/GenBank/DDBJ databases">
        <title>FDA dAtabase for Regulatory Grade micrObial Sequences (FDA-ARGOS): Supporting development and validation of Infectious Disease Dx tests.</title>
        <authorList>
            <person name="Campos J."/>
            <person name="Goldberg B."/>
            <person name="Tallon L."/>
            <person name="Sadzewicz L."/>
            <person name="Sengamalay N."/>
            <person name="Ott S."/>
            <person name="Godinez A."/>
            <person name="Nagaraj S."/>
            <person name="Vyas G."/>
            <person name="Aluvathingal J."/>
            <person name="Nadendla S."/>
            <person name="Geyer C."/>
            <person name="Nandy P."/>
            <person name="Hobson J."/>
            <person name="Sichtig H."/>
        </authorList>
    </citation>
    <scope>NUCLEOTIDE SEQUENCE</scope>
    <source>
        <strain evidence="6">FDAARGOS_252</strain>
        <plasmid evidence="6">unnamed2</plasmid>
    </source>
</reference>
<keyword evidence="4 6" id="KW-0067">ATP-binding</keyword>
<dbReference type="Proteomes" id="UP000191257">
    <property type="component" value="Plasmid unnamed2"/>
</dbReference>